<gene>
    <name evidence="10" type="primary">rlmI</name>
    <name evidence="10" type="ORF">AMPC_03600</name>
</gene>
<dbReference type="InterPro" id="IPR041532">
    <property type="entry name" value="RlmI-like_PUA"/>
</dbReference>
<feature type="domain" description="PUA" evidence="9">
    <location>
        <begin position="6"/>
        <end position="90"/>
    </location>
</feature>
<protein>
    <submittedName>
        <fullName evidence="10">Ribosomal RNA large subunit methyltransferase I</fullName>
    </submittedName>
</protein>
<sequence length="404" mass="44460">MIHGEAQLELQKDLSRHLRAGHPWVFRKAVQKAPGKLAAGAIVDVVEQGRFVARGYYDPHSAISVRILTRDPAEPIDAQFWKRRVLRAAALRRELVHGTTGYRLVHGESDGLPGVVADRYDRFAVLKLYSAGLTPHRPHIVEALRAAAEEAGAPLAGIYGRDEIPHDEEQDDAAPAGRPLWGEEPPERIVIDEHGMFMLVDVRRGQKTGTFLDQRENRALVRALAAGRREALNCFSYTGGFSVAAALGGAGHVVSVDVDKDAIALARDNFRANGLDPADHAFAAEDAFELLARYKREGRRFDLVVCDPPAFAKNQRAVDAALAGYASLNRAALQVLAPGGLLVTASCSARVSSEQFFDAVKEAAFKARIDLQLIEERRQPADHPVSPQFREGRYLKLFVYRRQA</sequence>
<evidence type="ECO:0000256" key="2">
    <source>
        <dbReference type="ARBA" id="ARBA00022490"/>
    </source>
</evidence>
<comment type="similarity">
    <text evidence="8">Belongs to the methyltransferase superfamily. RlmI family.</text>
</comment>
<dbReference type="CDD" id="cd11572">
    <property type="entry name" value="RlmI_M_like"/>
    <property type="match status" value="1"/>
</dbReference>
<evidence type="ECO:0000256" key="6">
    <source>
        <dbReference type="ARBA" id="ARBA00022691"/>
    </source>
</evidence>
<keyword evidence="7" id="KW-0694">RNA-binding</keyword>
<evidence type="ECO:0000256" key="3">
    <source>
        <dbReference type="ARBA" id="ARBA00022552"/>
    </source>
</evidence>
<dbReference type="PROSITE" id="PS50890">
    <property type="entry name" value="PUA"/>
    <property type="match status" value="1"/>
</dbReference>
<keyword evidence="5" id="KW-0808">Transferase</keyword>
<dbReference type="SUPFAM" id="SSF88697">
    <property type="entry name" value="PUA domain-like"/>
    <property type="match status" value="1"/>
</dbReference>
<name>A0ABM7X602_9BACT</name>
<comment type="subcellular location">
    <subcellularLocation>
        <location evidence="1">Cytoplasm</location>
    </subcellularLocation>
</comment>
<dbReference type="InterPro" id="IPR029063">
    <property type="entry name" value="SAM-dependent_MTases_sf"/>
</dbReference>
<dbReference type="Pfam" id="PF17785">
    <property type="entry name" value="PUA_3"/>
    <property type="match status" value="1"/>
</dbReference>
<dbReference type="InterPro" id="IPR019614">
    <property type="entry name" value="SAM-dep_methyl-trfase"/>
</dbReference>
<dbReference type="RefSeq" id="WP_248343848.1">
    <property type="nucleotide sequence ID" value="NZ_AP025592.1"/>
</dbReference>
<dbReference type="PANTHER" id="PTHR42873">
    <property type="entry name" value="RIBOSOMAL RNA LARGE SUBUNIT METHYLTRANSFERASE"/>
    <property type="match status" value="1"/>
</dbReference>
<dbReference type="GO" id="GO:0032259">
    <property type="term" value="P:methylation"/>
    <property type="evidence" value="ECO:0007669"/>
    <property type="project" value="UniProtKB-KW"/>
</dbReference>
<keyword evidence="11" id="KW-1185">Reference proteome</keyword>
<keyword evidence="4 10" id="KW-0489">Methyltransferase</keyword>
<reference evidence="11" key="1">
    <citation type="journal article" date="2022" name="Int. J. Syst. Evol. Microbiol.">
        <title>Anaeromyxobacter oryzae sp. nov., Anaeromyxobacter diazotrophicus sp. nov. and Anaeromyxobacter paludicola sp. nov., isolated from paddy soils.</title>
        <authorList>
            <person name="Itoh H."/>
            <person name="Xu Z."/>
            <person name="Mise K."/>
            <person name="Masuda Y."/>
            <person name="Ushijima N."/>
            <person name="Hayakawa C."/>
            <person name="Shiratori Y."/>
            <person name="Senoo K."/>
        </authorList>
    </citation>
    <scope>NUCLEOTIDE SEQUENCE [LARGE SCALE GENOMIC DNA]</scope>
    <source>
        <strain evidence="11">Red630</strain>
    </source>
</reference>
<evidence type="ECO:0000259" key="9">
    <source>
        <dbReference type="SMART" id="SM00359"/>
    </source>
</evidence>
<dbReference type="CDD" id="cd02440">
    <property type="entry name" value="AdoMet_MTases"/>
    <property type="match status" value="1"/>
</dbReference>
<dbReference type="SUPFAM" id="SSF53335">
    <property type="entry name" value="S-adenosyl-L-methionine-dependent methyltransferases"/>
    <property type="match status" value="1"/>
</dbReference>
<dbReference type="InterPro" id="IPR015947">
    <property type="entry name" value="PUA-like_sf"/>
</dbReference>
<dbReference type="Gene3D" id="3.40.50.150">
    <property type="entry name" value="Vaccinia Virus protein VP39"/>
    <property type="match status" value="1"/>
</dbReference>
<dbReference type="Gene3D" id="3.30.750.80">
    <property type="entry name" value="RNA methyltransferase domain (HRMD) like"/>
    <property type="match status" value="1"/>
</dbReference>
<evidence type="ECO:0000256" key="5">
    <source>
        <dbReference type="ARBA" id="ARBA00022679"/>
    </source>
</evidence>
<evidence type="ECO:0000256" key="1">
    <source>
        <dbReference type="ARBA" id="ARBA00004496"/>
    </source>
</evidence>
<dbReference type="Pfam" id="PF10672">
    <property type="entry name" value="Methyltrans_SAM"/>
    <property type="match status" value="1"/>
</dbReference>
<dbReference type="GO" id="GO:0008168">
    <property type="term" value="F:methyltransferase activity"/>
    <property type="evidence" value="ECO:0007669"/>
    <property type="project" value="UniProtKB-KW"/>
</dbReference>
<evidence type="ECO:0000256" key="4">
    <source>
        <dbReference type="ARBA" id="ARBA00022603"/>
    </source>
</evidence>
<evidence type="ECO:0000256" key="8">
    <source>
        <dbReference type="ARBA" id="ARBA00038091"/>
    </source>
</evidence>
<dbReference type="PANTHER" id="PTHR42873:SF1">
    <property type="entry name" value="S-ADENOSYLMETHIONINE-DEPENDENT METHYLTRANSFERASE DOMAIN-CONTAINING PROTEIN"/>
    <property type="match status" value="1"/>
</dbReference>
<proteinExistence type="inferred from homology"/>
<keyword evidence="2" id="KW-0963">Cytoplasm</keyword>
<organism evidence="10 11">
    <name type="scientific">Anaeromyxobacter paludicola</name>
    <dbReference type="NCBI Taxonomy" id="2918171"/>
    <lineage>
        <taxon>Bacteria</taxon>
        <taxon>Pseudomonadati</taxon>
        <taxon>Myxococcota</taxon>
        <taxon>Myxococcia</taxon>
        <taxon>Myxococcales</taxon>
        <taxon>Cystobacterineae</taxon>
        <taxon>Anaeromyxobacteraceae</taxon>
        <taxon>Anaeromyxobacter</taxon>
    </lineage>
</organism>
<keyword evidence="6" id="KW-0949">S-adenosyl-L-methionine</keyword>
<evidence type="ECO:0000256" key="7">
    <source>
        <dbReference type="ARBA" id="ARBA00022884"/>
    </source>
</evidence>
<keyword evidence="3" id="KW-0698">rRNA processing</keyword>
<dbReference type="SMART" id="SM00359">
    <property type="entry name" value="PUA"/>
    <property type="match status" value="1"/>
</dbReference>
<dbReference type="CDD" id="cd21153">
    <property type="entry name" value="PUA_RlmI"/>
    <property type="match status" value="1"/>
</dbReference>
<evidence type="ECO:0000313" key="10">
    <source>
        <dbReference type="EMBL" id="BDG07247.1"/>
    </source>
</evidence>
<accession>A0ABM7X602</accession>
<dbReference type="EMBL" id="AP025592">
    <property type="protein sequence ID" value="BDG07247.1"/>
    <property type="molecule type" value="Genomic_DNA"/>
</dbReference>
<dbReference type="Proteomes" id="UP001162734">
    <property type="component" value="Chromosome"/>
</dbReference>
<dbReference type="Gene3D" id="2.30.130.10">
    <property type="entry name" value="PUA domain"/>
    <property type="match status" value="1"/>
</dbReference>
<evidence type="ECO:0000313" key="11">
    <source>
        <dbReference type="Proteomes" id="UP001162734"/>
    </source>
</evidence>
<dbReference type="InterPro" id="IPR002478">
    <property type="entry name" value="PUA"/>
</dbReference>
<dbReference type="InterPro" id="IPR036974">
    <property type="entry name" value="PUA_sf"/>
</dbReference>